<dbReference type="EMBL" id="CP013987">
    <property type="protein sequence ID" value="ALZ83930.1"/>
    <property type="molecule type" value="Genomic_DNA"/>
</dbReference>
<protein>
    <submittedName>
        <fullName evidence="1">Uncharacterized protein</fullName>
    </submittedName>
</protein>
<dbReference type="Proteomes" id="UP000064137">
    <property type="component" value="Chromosome"/>
</dbReference>
<dbReference type="RefSeq" id="WP_059314162.1">
    <property type="nucleotide sequence ID" value="NZ_CP013987.1"/>
</dbReference>
<reference evidence="1 2" key="1">
    <citation type="submission" date="2016-01" db="EMBL/GenBank/DDBJ databases">
        <title>Annotation of Pseudomonas oryzihabitans USDA-ARS-USMARC-56511.</title>
        <authorList>
            <person name="Harhay G.P."/>
            <person name="Harhay D.M."/>
            <person name="Smith T.P.L."/>
            <person name="Bono J.L."/>
            <person name="Heaton M.P."/>
            <person name="Clawson M.L."/>
            <person name="Chitko-Mckown C.G."/>
            <person name="Capik S.F."/>
            <person name="DeDonder K.D."/>
            <person name="Apley M.D."/>
            <person name="Lubbers B.V."/>
            <person name="White B.J."/>
            <person name="Larson R.L."/>
        </authorList>
    </citation>
    <scope>NUCLEOTIDE SEQUENCE [LARGE SCALE GENOMIC DNA]</scope>
    <source>
        <strain evidence="1 2">USDA-ARS-USMARC-56511</strain>
    </source>
</reference>
<gene>
    <name evidence="1" type="ORF">APT59_06785</name>
</gene>
<evidence type="ECO:0000313" key="1">
    <source>
        <dbReference type="EMBL" id="ALZ83930.1"/>
    </source>
</evidence>
<proteinExistence type="predicted"/>
<organism evidence="1 2">
    <name type="scientific">Pseudomonas oryzihabitans</name>
    <dbReference type="NCBI Taxonomy" id="47885"/>
    <lineage>
        <taxon>Bacteria</taxon>
        <taxon>Pseudomonadati</taxon>
        <taxon>Pseudomonadota</taxon>
        <taxon>Gammaproteobacteria</taxon>
        <taxon>Pseudomonadales</taxon>
        <taxon>Pseudomonadaceae</taxon>
        <taxon>Pseudomonas</taxon>
    </lineage>
</organism>
<evidence type="ECO:0000313" key="2">
    <source>
        <dbReference type="Proteomes" id="UP000064137"/>
    </source>
</evidence>
<name>A0A0U4HDF8_9PSED</name>
<accession>A0A0U4HDF8</accession>
<sequence>MSNGANLLGSPWSSLALHLHPSLASRRIQRCLERLADAFVPLPSPADSLWWDDGHPLHLLFGLPRAALSGPTQEIKSKAHTLLSQLVVADTLQLTALDLRKLDGLCHRLSDPTLDSVVQLEELAALPAARDQVRIIGYRDFQAALYRTLPNLSTEQPLRLRQASWRGARLFLENDATTTLAFASIVAYARIRGVAVDVPAQIQRLRLDLPAIERLQQALALYALPNAVWNHPDFIQVLLGLKLDYARLPLTAPGQDLEWLLLPQEVANARVLAETLDRLGAAEVIGYLKAL</sequence>
<dbReference type="AlphaFoldDB" id="A0A0U4HDF8"/>
<dbReference type="KEGG" id="por:APT59_06785"/>
<dbReference type="OrthoDB" id="6968898at2"/>